<keyword evidence="4" id="KW-1185">Reference proteome</keyword>
<dbReference type="Pfam" id="PF01841">
    <property type="entry name" value="Transglut_core"/>
    <property type="match status" value="1"/>
</dbReference>
<dbReference type="PANTHER" id="PTHR33490">
    <property type="entry name" value="BLR5614 PROTEIN-RELATED"/>
    <property type="match status" value="1"/>
</dbReference>
<evidence type="ECO:0000256" key="1">
    <source>
        <dbReference type="SAM" id="Phobius"/>
    </source>
</evidence>
<dbReference type="RefSeq" id="WP_199019820.1">
    <property type="nucleotide sequence ID" value="NZ_JAELUP010000065.1"/>
</dbReference>
<evidence type="ECO:0000313" key="4">
    <source>
        <dbReference type="Proteomes" id="UP000640274"/>
    </source>
</evidence>
<dbReference type="PANTHER" id="PTHR33490:SF3">
    <property type="entry name" value="CONSERVED INTEGRAL MEMBRANE PROTEIN"/>
    <property type="match status" value="1"/>
</dbReference>
<evidence type="ECO:0000259" key="2">
    <source>
        <dbReference type="SMART" id="SM00460"/>
    </source>
</evidence>
<organism evidence="3 4">
    <name type="scientific">Paenibacillus roseus</name>
    <dbReference type="NCBI Taxonomy" id="2798579"/>
    <lineage>
        <taxon>Bacteria</taxon>
        <taxon>Bacillati</taxon>
        <taxon>Bacillota</taxon>
        <taxon>Bacilli</taxon>
        <taxon>Bacillales</taxon>
        <taxon>Paenibacillaceae</taxon>
        <taxon>Paenibacillus</taxon>
    </lineage>
</organism>
<feature type="transmembrane region" description="Helical" evidence="1">
    <location>
        <begin position="154"/>
        <end position="179"/>
    </location>
</feature>
<feature type="transmembrane region" description="Helical" evidence="1">
    <location>
        <begin position="6"/>
        <end position="29"/>
    </location>
</feature>
<accession>A0A934J649</accession>
<dbReference type="InterPro" id="IPR038765">
    <property type="entry name" value="Papain-like_cys_pep_sf"/>
</dbReference>
<keyword evidence="1" id="KW-0472">Membrane</keyword>
<feature type="domain" description="Transglutaminase-like" evidence="2">
    <location>
        <begin position="300"/>
        <end position="363"/>
    </location>
</feature>
<protein>
    <submittedName>
        <fullName evidence="3">Transglutaminase domain-containing protein</fullName>
    </submittedName>
</protein>
<feature type="transmembrane region" description="Helical" evidence="1">
    <location>
        <begin position="41"/>
        <end position="62"/>
    </location>
</feature>
<comment type="caution">
    <text evidence="3">The sequence shown here is derived from an EMBL/GenBank/DDBJ whole genome shotgun (WGS) entry which is preliminary data.</text>
</comment>
<evidence type="ECO:0000313" key="3">
    <source>
        <dbReference type="EMBL" id="MBJ6362298.1"/>
    </source>
</evidence>
<dbReference type="InterPro" id="IPR002931">
    <property type="entry name" value="Transglutaminase-like"/>
</dbReference>
<dbReference type="SUPFAM" id="SSF54001">
    <property type="entry name" value="Cysteine proteinases"/>
    <property type="match status" value="1"/>
</dbReference>
<dbReference type="AlphaFoldDB" id="A0A934J649"/>
<proteinExistence type="predicted"/>
<dbReference type="Gene3D" id="3.10.620.30">
    <property type="match status" value="1"/>
</dbReference>
<gene>
    <name evidence="3" type="ORF">JFN88_13560</name>
</gene>
<dbReference type="SMART" id="SM00460">
    <property type="entry name" value="TGc"/>
    <property type="match status" value="1"/>
</dbReference>
<keyword evidence="1" id="KW-1133">Transmembrane helix</keyword>
<sequence length="383" mass="42794">MKDWIQAVATVDLVSVIVLLILGFSLLQGVRRGAAGSAEHLVFFIMDVIWMVAALLLAGRAASFLSSPVQGWLVQRNIELPQGEIGGLTQLWYTLITGIRDFSMLRFGILFMISYFVIRLLLNQLIPWLMSLIFSPKRSREPGRDAGSKFSSRIVGALLGGLHGLGRGLMLMAVLFIYVSLIPSGPLVADISSSPLYKKASAELMERAAGQVLAKQGPVLAQAVEAEFKRVLQRKYEIIDYDVPNQIREAALHITRDIDKEEDKARALYEWIGSRIAYDWDKANNYEQRGVWKEQTPQETFDTRKGVCIDVARLYSMMARSSGLEVRVVTGLGADGRGGWGPHAWNEVLLSEQNKWIPLDATWQSSGDWFNTPDFHETHIADV</sequence>
<dbReference type="Proteomes" id="UP000640274">
    <property type="component" value="Unassembled WGS sequence"/>
</dbReference>
<dbReference type="EMBL" id="JAELUP010000065">
    <property type="protein sequence ID" value="MBJ6362298.1"/>
    <property type="molecule type" value="Genomic_DNA"/>
</dbReference>
<feature type="transmembrane region" description="Helical" evidence="1">
    <location>
        <begin position="109"/>
        <end position="134"/>
    </location>
</feature>
<reference evidence="3" key="1">
    <citation type="submission" date="2020-12" db="EMBL/GenBank/DDBJ databases">
        <authorList>
            <person name="Huq M.A."/>
        </authorList>
    </citation>
    <scope>NUCLEOTIDE SEQUENCE</scope>
    <source>
        <strain evidence="3">MAHUQ-46</strain>
    </source>
</reference>
<name>A0A934J649_9BACL</name>
<keyword evidence="1" id="KW-0812">Transmembrane</keyword>